<keyword evidence="9" id="KW-1185">Reference proteome</keyword>
<keyword evidence="3" id="KW-0547">Nucleotide-binding</keyword>
<evidence type="ECO:0000256" key="6">
    <source>
        <dbReference type="SAM" id="MobiDB-lite"/>
    </source>
</evidence>
<dbReference type="STRING" id="1051890.A0A3N4LXI9"/>
<dbReference type="Gene3D" id="3.40.50.12780">
    <property type="entry name" value="N-terminal domain of ligase-like"/>
    <property type="match status" value="1"/>
</dbReference>
<dbReference type="EMBL" id="ML121549">
    <property type="protein sequence ID" value="RPB22765.1"/>
    <property type="molecule type" value="Genomic_DNA"/>
</dbReference>
<protein>
    <submittedName>
        <fullName evidence="8">Acetyl-CoA synthetase-like protein</fullName>
    </submittedName>
</protein>
<evidence type="ECO:0000256" key="2">
    <source>
        <dbReference type="ARBA" id="ARBA00022598"/>
    </source>
</evidence>
<dbReference type="PROSITE" id="PS00455">
    <property type="entry name" value="AMP_BINDING"/>
    <property type="match status" value="1"/>
</dbReference>
<dbReference type="SUPFAM" id="SSF56801">
    <property type="entry name" value="Acetyl-CoA synthetase-like"/>
    <property type="match status" value="1"/>
</dbReference>
<dbReference type="PANTHER" id="PTHR43272">
    <property type="entry name" value="LONG-CHAIN-FATTY-ACID--COA LIGASE"/>
    <property type="match status" value="1"/>
</dbReference>
<proteinExistence type="inferred from homology"/>
<comment type="catalytic activity">
    <reaction evidence="5">
        <text>a long-chain fatty acid + ATP + CoA = a long-chain fatty acyl-CoA + AMP + diphosphate</text>
        <dbReference type="Rhea" id="RHEA:15421"/>
        <dbReference type="ChEBI" id="CHEBI:30616"/>
        <dbReference type="ChEBI" id="CHEBI:33019"/>
        <dbReference type="ChEBI" id="CHEBI:57287"/>
        <dbReference type="ChEBI" id="CHEBI:57560"/>
        <dbReference type="ChEBI" id="CHEBI:83139"/>
        <dbReference type="ChEBI" id="CHEBI:456215"/>
        <dbReference type="EC" id="6.2.1.3"/>
    </reaction>
</comment>
<evidence type="ECO:0000256" key="3">
    <source>
        <dbReference type="ARBA" id="ARBA00022741"/>
    </source>
</evidence>
<keyword evidence="2" id="KW-0436">Ligase</keyword>
<dbReference type="GO" id="GO:0005886">
    <property type="term" value="C:plasma membrane"/>
    <property type="evidence" value="ECO:0007669"/>
    <property type="project" value="TreeGrafter"/>
</dbReference>
<gene>
    <name evidence="8" type="ORF">L211DRAFT_301646</name>
</gene>
<dbReference type="GO" id="GO:0005811">
    <property type="term" value="C:lipid droplet"/>
    <property type="evidence" value="ECO:0007669"/>
    <property type="project" value="TreeGrafter"/>
</dbReference>
<dbReference type="InterPro" id="IPR042099">
    <property type="entry name" value="ANL_N_sf"/>
</dbReference>
<feature type="domain" description="AMP-dependent synthetase/ligase" evidence="7">
    <location>
        <begin position="117"/>
        <end position="549"/>
    </location>
</feature>
<evidence type="ECO:0000256" key="5">
    <source>
        <dbReference type="ARBA" id="ARBA00036813"/>
    </source>
</evidence>
<accession>A0A3N4LXI9</accession>
<evidence type="ECO:0000313" key="9">
    <source>
        <dbReference type="Proteomes" id="UP000267821"/>
    </source>
</evidence>
<evidence type="ECO:0000313" key="8">
    <source>
        <dbReference type="EMBL" id="RPB22765.1"/>
    </source>
</evidence>
<evidence type="ECO:0000256" key="4">
    <source>
        <dbReference type="ARBA" id="ARBA00022840"/>
    </source>
</evidence>
<dbReference type="PANTHER" id="PTHR43272:SF83">
    <property type="entry name" value="ACYL-COA SYNTHETASE LONG-CHAIN, ISOFORM J"/>
    <property type="match status" value="1"/>
</dbReference>
<dbReference type="InterPro" id="IPR000873">
    <property type="entry name" value="AMP-dep_synth/lig_dom"/>
</dbReference>
<dbReference type="InParanoid" id="A0A3N4LXI9"/>
<dbReference type="GO" id="GO:0005783">
    <property type="term" value="C:endoplasmic reticulum"/>
    <property type="evidence" value="ECO:0007669"/>
    <property type="project" value="TreeGrafter"/>
</dbReference>
<dbReference type="Proteomes" id="UP000267821">
    <property type="component" value="Unassembled WGS sequence"/>
</dbReference>
<dbReference type="OrthoDB" id="1700726at2759"/>
<feature type="region of interest" description="Disordered" evidence="6">
    <location>
        <begin position="1"/>
        <end position="58"/>
    </location>
</feature>
<comment type="similarity">
    <text evidence="1">Belongs to the ATP-dependent AMP-binding enzyme family.</text>
</comment>
<name>A0A3N4LXI9_9PEZI</name>
<dbReference type="GO" id="GO:0004467">
    <property type="term" value="F:long-chain fatty acid-CoA ligase activity"/>
    <property type="evidence" value="ECO:0007669"/>
    <property type="project" value="UniProtKB-EC"/>
</dbReference>
<evidence type="ECO:0000256" key="1">
    <source>
        <dbReference type="ARBA" id="ARBA00006432"/>
    </source>
</evidence>
<evidence type="ECO:0000259" key="7">
    <source>
        <dbReference type="Pfam" id="PF00501"/>
    </source>
</evidence>
<organism evidence="8 9">
    <name type="scientific">Terfezia boudieri ATCC MYA-4762</name>
    <dbReference type="NCBI Taxonomy" id="1051890"/>
    <lineage>
        <taxon>Eukaryota</taxon>
        <taxon>Fungi</taxon>
        <taxon>Dikarya</taxon>
        <taxon>Ascomycota</taxon>
        <taxon>Pezizomycotina</taxon>
        <taxon>Pezizomycetes</taxon>
        <taxon>Pezizales</taxon>
        <taxon>Pezizaceae</taxon>
        <taxon>Terfezia</taxon>
    </lineage>
</organism>
<dbReference type="GO" id="GO:0035336">
    <property type="term" value="P:long-chain fatty-acyl-CoA metabolic process"/>
    <property type="evidence" value="ECO:0007669"/>
    <property type="project" value="TreeGrafter"/>
</dbReference>
<dbReference type="AlphaFoldDB" id="A0A3N4LXI9"/>
<dbReference type="Pfam" id="PF00501">
    <property type="entry name" value="AMP-binding"/>
    <property type="match status" value="1"/>
</dbReference>
<feature type="compositionally biased region" description="Pro residues" evidence="6">
    <location>
        <begin position="20"/>
        <end position="40"/>
    </location>
</feature>
<keyword evidence="4" id="KW-0067">ATP-binding</keyword>
<dbReference type="InterPro" id="IPR020845">
    <property type="entry name" value="AMP-binding_CS"/>
</dbReference>
<dbReference type="GO" id="GO:0005524">
    <property type="term" value="F:ATP binding"/>
    <property type="evidence" value="ECO:0007669"/>
    <property type="project" value="UniProtKB-KW"/>
</dbReference>
<reference evidence="8 9" key="1">
    <citation type="journal article" date="2018" name="Nat. Ecol. Evol.">
        <title>Pezizomycetes genomes reveal the molecular basis of ectomycorrhizal truffle lifestyle.</title>
        <authorList>
            <person name="Murat C."/>
            <person name="Payen T."/>
            <person name="Noel B."/>
            <person name="Kuo A."/>
            <person name="Morin E."/>
            <person name="Chen J."/>
            <person name="Kohler A."/>
            <person name="Krizsan K."/>
            <person name="Balestrini R."/>
            <person name="Da Silva C."/>
            <person name="Montanini B."/>
            <person name="Hainaut M."/>
            <person name="Levati E."/>
            <person name="Barry K.W."/>
            <person name="Belfiori B."/>
            <person name="Cichocki N."/>
            <person name="Clum A."/>
            <person name="Dockter R.B."/>
            <person name="Fauchery L."/>
            <person name="Guy J."/>
            <person name="Iotti M."/>
            <person name="Le Tacon F."/>
            <person name="Lindquist E.A."/>
            <person name="Lipzen A."/>
            <person name="Malagnac F."/>
            <person name="Mello A."/>
            <person name="Molinier V."/>
            <person name="Miyauchi S."/>
            <person name="Poulain J."/>
            <person name="Riccioni C."/>
            <person name="Rubini A."/>
            <person name="Sitrit Y."/>
            <person name="Splivallo R."/>
            <person name="Traeger S."/>
            <person name="Wang M."/>
            <person name="Zifcakova L."/>
            <person name="Wipf D."/>
            <person name="Zambonelli A."/>
            <person name="Paolocci F."/>
            <person name="Nowrousian M."/>
            <person name="Ottonello S."/>
            <person name="Baldrian P."/>
            <person name="Spatafora J.W."/>
            <person name="Henrissat B."/>
            <person name="Nagy L.G."/>
            <person name="Aury J.M."/>
            <person name="Wincker P."/>
            <person name="Grigoriev I.V."/>
            <person name="Bonfante P."/>
            <person name="Martin F.M."/>
        </authorList>
    </citation>
    <scope>NUCLEOTIDE SEQUENCE [LARGE SCALE GENOMIC DNA]</scope>
    <source>
        <strain evidence="8 9">ATCC MYA-4762</strain>
    </source>
</reference>
<sequence length="760" mass="82892">MTSEESLVELPSYPFDTRPFPEPYHPPRIPPIQTDPPPYGVPVSDSAPKEGETPPYRHPQRIGKDLITVFHSDPTVNTTFNCLVRAKDKWPDRLTMGTRKVLSVHHEDRKGKNWTMWELGDYEYMTFKELWEEVKLLGSSLIELGLEKGGRVGIYMQTCAQWFQTSLASHSQSLTIVTAYDTLGPAALAHSLNSTSTRILVTEARLLPSLTKVLSSTPHITHIIYTTDYGEADPTALTSLQSLLPNAKFLSWTDFRALGAASPHPLNPPTPDLDACIMYTSGSTGTPKGVCLTHANVIAGIAAANYVLEKFLTPQDRLLAYLPLAHIVEFAFEHCSLYWGATLGYGRPQTLTTAGGSLVGKGGNKNDPNIKGDIEFFAPTVMVGVPAVWETVKKGIVNKVAAAGAIKKNLFYAALAARKWGYSSPKPGILGKLAVGVADTIVFNGVRKLLGGNLRAALSGAAKLNPETSTFLTHVLGAPIVKGYAMTETTGLLALMVPDQWEADSDGAIAASSEVKLVSFPEAGYSVLDKPNPRGEVWIRGGNVSRGYFGPEGEAETKEAWTEDERGRWLMTGDIGEIEFVDDQSKPVVEINGREWYGIKRLRVIDRKKNLVKTSKGEYVALEKLEAFYRSAPVVGNLCVMASSDCPKPLAVVYPVPAQLRRLATTLGKEGQEAEYETLLEDADVNSAVLAMMLQAGRKGGLSGIELLEKVVLVGPEHDEWTPENGLLTSARKVERRNIRKQYEGKIDAVFAEMARAANA</sequence>